<dbReference type="Proteomes" id="UP000532010">
    <property type="component" value="Unassembled WGS sequence"/>
</dbReference>
<sequence>MHIPTKRLLWLAALAAAFITAAWLLGMAYVLTD</sequence>
<evidence type="ECO:0000313" key="2">
    <source>
        <dbReference type="Proteomes" id="UP000532010"/>
    </source>
</evidence>
<accession>A0A7W4YWG2</accession>
<keyword evidence="2" id="KW-1185">Reference proteome</keyword>
<comment type="caution">
    <text evidence="1">The sequence shown here is derived from an EMBL/GenBank/DDBJ whole genome shotgun (WGS) entry which is preliminary data.</text>
</comment>
<name>A0A7W4YWG2_9HYPH</name>
<evidence type="ECO:0000313" key="1">
    <source>
        <dbReference type="EMBL" id="MBB3019477.1"/>
    </source>
</evidence>
<organism evidence="1 2">
    <name type="scientific">Microvirga lupini</name>
    <dbReference type="NCBI Taxonomy" id="420324"/>
    <lineage>
        <taxon>Bacteria</taxon>
        <taxon>Pseudomonadati</taxon>
        <taxon>Pseudomonadota</taxon>
        <taxon>Alphaproteobacteria</taxon>
        <taxon>Hyphomicrobiales</taxon>
        <taxon>Methylobacteriaceae</taxon>
        <taxon>Microvirga</taxon>
    </lineage>
</organism>
<gene>
    <name evidence="1" type="ORF">FHR70_002542</name>
</gene>
<dbReference type="AlphaFoldDB" id="A0A7W4YWG2"/>
<protein>
    <submittedName>
        <fullName evidence="1">Uncharacterized protein</fullName>
    </submittedName>
</protein>
<reference evidence="1 2" key="1">
    <citation type="submission" date="2020-08" db="EMBL/GenBank/DDBJ databases">
        <title>The Agave Microbiome: Exploring the role of microbial communities in plant adaptations to desert environments.</title>
        <authorList>
            <person name="Partida-Martinez L.P."/>
        </authorList>
    </citation>
    <scope>NUCLEOTIDE SEQUENCE [LARGE SCALE GENOMIC DNA]</scope>
    <source>
        <strain evidence="1 2">AT3.9</strain>
    </source>
</reference>
<proteinExistence type="predicted"/>
<dbReference type="EMBL" id="JACHWB010000003">
    <property type="protein sequence ID" value="MBB3019477.1"/>
    <property type="molecule type" value="Genomic_DNA"/>
</dbReference>